<dbReference type="GO" id="GO:0051301">
    <property type="term" value="P:cell division"/>
    <property type="evidence" value="ECO:0007669"/>
    <property type="project" value="InterPro"/>
</dbReference>
<feature type="transmembrane region" description="Helical" evidence="7">
    <location>
        <begin position="412"/>
        <end position="432"/>
    </location>
</feature>
<dbReference type="STRING" id="765913.ThidrDRAFT_1560"/>
<keyword evidence="2 7" id="KW-0812">Transmembrane</keyword>
<feature type="transmembrane region" description="Helical" evidence="7">
    <location>
        <begin position="147"/>
        <end position="164"/>
    </location>
</feature>
<feature type="transmembrane region" description="Helical" evidence="7">
    <location>
        <begin position="238"/>
        <end position="254"/>
    </location>
</feature>
<evidence type="ECO:0000313" key="9">
    <source>
        <dbReference type="Proteomes" id="UP000004200"/>
    </source>
</evidence>
<feature type="compositionally biased region" description="Basic residues" evidence="6">
    <location>
        <begin position="488"/>
        <end position="497"/>
    </location>
</feature>
<feature type="transmembrane region" description="Helical" evidence="7">
    <location>
        <begin position="85"/>
        <end position="105"/>
    </location>
</feature>
<dbReference type="PANTHER" id="PTHR30474:SF3">
    <property type="entry name" value="PEPTIDOGLYCAN GLYCOSYLTRANSFERASE RODA"/>
    <property type="match status" value="1"/>
</dbReference>
<evidence type="ECO:0000256" key="6">
    <source>
        <dbReference type="SAM" id="MobiDB-lite"/>
    </source>
</evidence>
<name>G2DZU7_9GAMM</name>
<dbReference type="GO" id="GO:0015648">
    <property type="term" value="F:lipid-linked peptidoglycan transporter activity"/>
    <property type="evidence" value="ECO:0007669"/>
    <property type="project" value="TreeGrafter"/>
</dbReference>
<dbReference type="EMBL" id="AFWT01000009">
    <property type="protein sequence ID" value="EGV31986.1"/>
    <property type="molecule type" value="Genomic_DNA"/>
</dbReference>
<dbReference type="GO" id="GO:0005886">
    <property type="term" value="C:plasma membrane"/>
    <property type="evidence" value="ECO:0007669"/>
    <property type="project" value="TreeGrafter"/>
</dbReference>
<keyword evidence="5 7" id="KW-0472">Membrane</keyword>
<feature type="transmembrane region" description="Helical" evidence="7">
    <location>
        <begin position="215"/>
        <end position="232"/>
    </location>
</feature>
<sequence length="497" mass="53703">MQSNPPSRSTMPAFMDAWLARWPERQILIWSALTIGLGFLMVIGSGYADGHPPDARALLPLGVYVLSLTVMHLTLVLARFQGDQILVGTLAFLAGFGLLAQYRMGGIRFDDLARPDLYLLPGGILLMLTLCLALMRGRYERLADWMWIWAGVSLALVAVLLVFGHRYRGAVYGAGLITPTELLKVTVVLFLAAFIERHGKRLGNWGQTAIPRPPLRALLPLALFWILLTGLLLLQRDLGLFVVLSMTLMLMLFVGTGRAGYLILGALLASAAGYLVLEVFSHGQRRVAAWLSPFEDPTGNSWQILQGLSGMYSGGLWGEGFGEGHPEYTPIAQSDFIYAVIGEELGFVGCALLVVFFLIFFSRTLGVADQTRSGFGRLICVGLTSVLAIQSFLNLGGVTKFIPLTGITLPFISHGGSSLITGFISLGLILAISEGSPTRRRHTQSTPKTNRRSSQRTSNNPKGKPSKKSTKKGSGANSSAIVAPAKGCGKKKTTRPG</sequence>
<evidence type="ECO:0000256" key="4">
    <source>
        <dbReference type="ARBA" id="ARBA00022989"/>
    </source>
</evidence>
<feature type="region of interest" description="Disordered" evidence="6">
    <location>
        <begin position="437"/>
        <end position="497"/>
    </location>
</feature>
<feature type="transmembrane region" description="Helical" evidence="7">
    <location>
        <begin position="59"/>
        <end position="78"/>
    </location>
</feature>
<dbReference type="PATRIC" id="fig|765913.3.peg.1583"/>
<proteinExistence type="predicted"/>
<reference evidence="8 9" key="1">
    <citation type="submission" date="2011-06" db="EMBL/GenBank/DDBJ databases">
        <title>The draft genome of Thiorhodococcus drewsii AZ1.</title>
        <authorList>
            <consortium name="US DOE Joint Genome Institute (JGI-PGF)"/>
            <person name="Lucas S."/>
            <person name="Han J."/>
            <person name="Lapidus A."/>
            <person name="Cheng J.-F."/>
            <person name="Goodwin L."/>
            <person name="Pitluck S."/>
            <person name="Peters L."/>
            <person name="Land M.L."/>
            <person name="Hauser L."/>
            <person name="Vogl K."/>
            <person name="Liu Z."/>
            <person name="Imhoff J."/>
            <person name="Thiel V."/>
            <person name="Frigaard N.-U."/>
            <person name="Bryant D.A."/>
            <person name="Woyke T.J."/>
        </authorList>
    </citation>
    <scope>NUCLEOTIDE SEQUENCE [LARGE SCALE GENOMIC DNA]</scope>
    <source>
        <strain evidence="8 9">AZ1</strain>
    </source>
</reference>
<feature type="transmembrane region" description="Helical" evidence="7">
    <location>
        <begin position="27"/>
        <end position="47"/>
    </location>
</feature>
<keyword evidence="3" id="KW-0133">Cell shape</keyword>
<dbReference type="eggNOG" id="COG0772">
    <property type="taxonomic scope" value="Bacteria"/>
</dbReference>
<organism evidence="8 9">
    <name type="scientific">Thiorhodococcus drewsii AZ1</name>
    <dbReference type="NCBI Taxonomy" id="765913"/>
    <lineage>
        <taxon>Bacteria</taxon>
        <taxon>Pseudomonadati</taxon>
        <taxon>Pseudomonadota</taxon>
        <taxon>Gammaproteobacteria</taxon>
        <taxon>Chromatiales</taxon>
        <taxon>Chromatiaceae</taxon>
        <taxon>Thiorhodococcus</taxon>
    </lineage>
</organism>
<dbReference type="Proteomes" id="UP000004200">
    <property type="component" value="Unassembled WGS sequence"/>
</dbReference>
<evidence type="ECO:0000313" key="8">
    <source>
        <dbReference type="EMBL" id="EGV31986.1"/>
    </source>
</evidence>
<dbReference type="InterPro" id="IPR001182">
    <property type="entry name" value="FtsW/RodA"/>
</dbReference>
<feature type="transmembrane region" description="Helical" evidence="7">
    <location>
        <begin position="170"/>
        <end position="195"/>
    </location>
</feature>
<dbReference type="GO" id="GO:0032153">
    <property type="term" value="C:cell division site"/>
    <property type="evidence" value="ECO:0007669"/>
    <property type="project" value="TreeGrafter"/>
</dbReference>
<dbReference type="AlphaFoldDB" id="G2DZU7"/>
<protein>
    <submittedName>
        <fullName evidence="8">Cell cycle protein</fullName>
    </submittedName>
</protein>
<dbReference type="Pfam" id="PF01098">
    <property type="entry name" value="FTSW_RODA_SPOVE"/>
    <property type="match status" value="1"/>
</dbReference>
<feature type="transmembrane region" description="Helical" evidence="7">
    <location>
        <begin position="117"/>
        <end position="135"/>
    </location>
</feature>
<dbReference type="PANTHER" id="PTHR30474">
    <property type="entry name" value="CELL CYCLE PROTEIN"/>
    <property type="match status" value="1"/>
</dbReference>
<dbReference type="GO" id="GO:0008360">
    <property type="term" value="P:regulation of cell shape"/>
    <property type="evidence" value="ECO:0007669"/>
    <property type="project" value="UniProtKB-KW"/>
</dbReference>
<feature type="compositionally biased region" description="Basic residues" evidence="6">
    <location>
        <begin position="438"/>
        <end position="454"/>
    </location>
</feature>
<keyword evidence="9" id="KW-1185">Reference proteome</keyword>
<feature type="transmembrane region" description="Helical" evidence="7">
    <location>
        <begin position="261"/>
        <end position="280"/>
    </location>
</feature>
<keyword evidence="4 7" id="KW-1133">Transmembrane helix</keyword>
<evidence type="ECO:0000256" key="1">
    <source>
        <dbReference type="ARBA" id="ARBA00004141"/>
    </source>
</evidence>
<gene>
    <name evidence="8" type="ORF">ThidrDRAFT_1560</name>
</gene>
<evidence type="ECO:0000256" key="3">
    <source>
        <dbReference type="ARBA" id="ARBA00022960"/>
    </source>
</evidence>
<dbReference type="OrthoDB" id="9768187at2"/>
<feature type="transmembrane region" description="Helical" evidence="7">
    <location>
        <begin position="336"/>
        <end position="362"/>
    </location>
</feature>
<comment type="caution">
    <text evidence="8">The sequence shown here is derived from an EMBL/GenBank/DDBJ whole genome shotgun (WGS) entry which is preliminary data.</text>
</comment>
<evidence type="ECO:0000256" key="7">
    <source>
        <dbReference type="SAM" id="Phobius"/>
    </source>
</evidence>
<evidence type="ECO:0000256" key="5">
    <source>
        <dbReference type="ARBA" id="ARBA00023136"/>
    </source>
</evidence>
<feature type="transmembrane region" description="Helical" evidence="7">
    <location>
        <begin position="374"/>
        <end position="392"/>
    </location>
</feature>
<evidence type="ECO:0000256" key="2">
    <source>
        <dbReference type="ARBA" id="ARBA00022692"/>
    </source>
</evidence>
<comment type="subcellular location">
    <subcellularLocation>
        <location evidence="1">Membrane</location>
        <topology evidence="1">Multi-pass membrane protein</topology>
    </subcellularLocation>
</comment>
<accession>G2DZU7</accession>